<evidence type="ECO:0000256" key="11">
    <source>
        <dbReference type="HAMAP-Rule" id="MF_00244"/>
    </source>
</evidence>
<reference evidence="13 14" key="1">
    <citation type="submission" date="2014-09" db="EMBL/GenBank/DDBJ databases">
        <title>Genome sequencing of Methyloceanibacter caenitepidi Gela4.</title>
        <authorList>
            <person name="Takeuchi M."/>
            <person name="Susumu S."/>
            <person name="Kamagata Y."/>
            <person name="Oshima K."/>
            <person name="Hattori M."/>
            <person name="Iwasaki W."/>
        </authorList>
    </citation>
    <scope>NUCLEOTIDE SEQUENCE [LARGE SCALE GENOMIC DNA]</scope>
    <source>
        <strain evidence="13 14">Gela4</strain>
    </source>
</reference>
<evidence type="ECO:0000256" key="4">
    <source>
        <dbReference type="ARBA" id="ARBA00022642"/>
    </source>
</evidence>
<evidence type="ECO:0000256" key="3">
    <source>
        <dbReference type="ARBA" id="ARBA00009014"/>
    </source>
</evidence>
<dbReference type="AlphaFoldDB" id="A0A0A8JYC2"/>
<keyword evidence="7 11" id="KW-0547">Nucleotide-binding</keyword>
<accession>A0A0A8JYC2</accession>
<dbReference type="EMBL" id="AP014648">
    <property type="protein sequence ID" value="BAQ15595.1"/>
    <property type="molecule type" value="Genomic_DNA"/>
</dbReference>
<comment type="catalytic activity">
    <reaction evidence="10 11">
        <text>nicotinate beta-D-ribonucleotide + ATP + H(+) = deamido-NAD(+) + diphosphate</text>
        <dbReference type="Rhea" id="RHEA:22860"/>
        <dbReference type="ChEBI" id="CHEBI:15378"/>
        <dbReference type="ChEBI" id="CHEBI:30616"/>
        <dbReference type="ChEBI" id="CHEBI:33019"/>
        <dbReference type="ChEBI" id="CHEBI:57502"/>
        <dbReference type="ChEBI" id="CHEBI:58437"/>
        <dbReference type="EC" id="2.7.7.18"/>
    </reaction>
</comment>
<comment type="similarity">
    <text evidence="3 11">Belongs to the NadD family.</text>
</comment>
<dbReference type="HOGENOM" id="CLU_069765_2_0_5"/>
<dbReference type="KEGG" id="mcg:GL4_0124"/>
<evidence type="ECO:0000259" key="12">
    <source>
        <dbReference type="Pfam" id="PF01467"/>
    </source>
</evidence>
<evidence type="ECO:0000256" key="10">
    <source>
        <dbReference type="ARBA" id="ARBA00048721"/>
    </source>
</evidence>
<keyword evidence="4 11" id="KW-0662">Pyridine nucleotide biosynthesis</keyword>
<comment type="pathway">
    <text evidence="2 11">Cofactor biosynthesis; NAD(+) biosynthesis; deamido-NAD(+) from nicotinate D-ribonucleotide: step 1/1.</text>
</comment>
<keyword evidence="8 11" id="KW-0067">ATP-binding</keyword>
<protein>
    <recommendedName>
        <fullName evidence="11">Probable nicotinate-nucleotide adenylyltransferase</fullName>
        <ecNumber evidence="11">2.7.7.18</ecNumber>
    </recommendedName>
    <alternativeName>
        <fullName evidence="11">Deamido-NAD(+) diphosphorylase</fullName>
    </alternativeName>
    <alternativeName>
        <fullName evidence="11">Deamido-NAD(+) pyrophosphorylase</fullName>
    </alternativeName>
    <alternativeName>
        <fullName evidence="11">Nicotinate mononucleotide adenylyltransferase</fullName>
        <shortName evidence="11">NaMN adenylyltransferase</shortName>
    </alternativeName>
</protein>
<evidence type="ECO:0000256" key="2">
    <source>
        <dbReference type="ARBA" id="ARBA00005019"/>
    </source>
</evidence>
<evidence type="ECO:0000256" key="7">
    <source>
        <dbReference type="ARBA" id="ARBA00022741"/>
    </source>
</evidence>
<evidence type="ECO:0000256" key="1">
    <source>
        <dbReference type="ARBA" id="ARBA00002324"/>
    </source>
</evidence>
<evidence type="ECO:0000313" key="13">
    <source>
        <dbReference type="EMBL" id="BAQ15595.1"/>
    </source>
</evidence>
<dbReference type="PANTHER" id="PTHR39321">
    <property type="entry name" value="NICOTINATE-NUCLEOTIDE ADENYLYLTRANSFERASE-RELATED"/>
    <property type="match status" value="1"/>
</dbReference>
<keyword evidence="6 11" id="KW-0548">Nucleotidyltransferase</keyword>
<dbReference type="Pfam" id="PF01467">
    <property type="entry name" value="CTP_transf_like"/>
    <property type="match status" value="1"/>
</dbReference>
<dbReference type="Gene3D" id="3.40.50.620">
    <property type="entry name" value="HUPs"/>
    <property type="match status" value="1"/>
</dbReference>
<dbReference type="InterPro" id="IPR014729">
    <property type="entry name" value="Rossmann-like_a/b/a_fold"/>
</dbReference>
<dbReference type="SUPFAM" id="SSF52374">
    <property type="entry name" value="Nucleotidylyl transferase"/>
    <property type="match status" value="1"/>
</dbReference>
<dbReference type="InterPro" id="IPR004821">
    <property type="entry name" value="Cyt_trans-like"/>
</dbReference>
<dbReference type="PANTHER" id="PTHR39321:SF3">
    <property type="entry name" value="PHOSPHOPANTETHEINE ADENYLYLTRANSFERASE"/>
    <property type="match status" value="1"/>
</dbReference>
<sequence length="202" mass="21993">MSELRAPLVAPGMRIGLLGGSFNPAHEAHRQISLAALKRLGLDQVWWLVTAGNPLKDVSILPPVAERVRAARAIADHPRIKVTGFDGGTGSPFTADLLAAFVQRYSGVHFVWLMGADNLATVHRWKAWPEIFELVPIAVLDRPGYRLKARAGKAAHRFAGAYIDETDALGLALLRPPAWTILTHRLSGLSSTALRENVLESD</sequence>
<dbReference type="NCBIfam" id="NF000843">
    <property type="entry name" value="PRK00071.2-2"/>
    <property type="match status" value="1"/>
</dbReference>
<dbReference type="STRING" id="1384459.GL4_0124"/>
<evidence type="ECO:0000256" key="6">
    <source>
        <dbReference type="ARBA" id="ARBA00022695"/>
    </source>
</evidence>
<evidence type="ECO:0000256" key="5">
    <source>
        <dbReference type="ARBA" id="ARBA00022679"/>
    </source>
</evidence>
<dbReference type="EC" id="2.7.7.18" evidence="11"/>
<evidence type="ECO:0000256" key="9">
    <source>
        <dbReference type="ARBA" id="ARBA00023027"/>
    </source>
</evidence>
<dbReference type="UniPathway" id="UPA00253">
    <property type="reaction ID" value="UER00332"/>
</dbReference>
<keyword evidence="14" id="KW-1185">Reference proteome</keyword>
<dbReference type="GO" id="GO:0004515">
    <property type="term" value="F:nicotinate-nucleotide adenylyltransferase activity"/>
    <property type="evidence" value="ECO:0007669"/>
    <property type="project" value="UniProtKB-UniRule"/>
</dbReference>
<evidence type="ECO:0000313" key="14">
    <source>
        <dbReference type="Proteomes" id="UP000031643"/>
    </source>
</evidence>
<dbReference type="GO" id="GO:0009435">
    <property type="term" value="P:NAD+ biosynthetic process"/>
    <property type="evidence" value="ECO:0007669"/>
    <property type="project" value="UniProtKB-UniRule"/>
</dbReference>
<dbReference type="GO" id="GO:0005524">
    <property type="term" value="F:ATP binding"/>
    <property type="evidence" value="ECO:0007669"/>
    <property type="project" value="UniProtKB-KW"/>
</dbReference>
<comment type="function">
    <text evidence="1 11">Catalyzes the reversible adenylation of nicotinate mononucleotide (NaMN) to nicotinic acid adenine dinucleotide (NaAD).</text>
</comment>
<dbReference type="NCBIfam" id="NF000845">
    <property type="entry name" value="PRK00071.2-4"/>
    <property type="match status" value="1"/>
</dbReference>
<evidence type="ECO:0000256" key="8">
    <source>
        <dbReference type="ARBA" id="ARBA00022840"/>
    </source>
</evidence>
<gene>
    <name evidence="11" type="primary">nadD</name>
    <name evidence="13" type="ORF">GL4_0124</name>
</gene>
<name>A0A0A8JYC2_9HYPH</name>
<dbReference type="Proteomes" id="UP000031643">
    <property type="component" value="Chromosome"/>
</dbReference>
<keyword evidence="9 11" id="KW-0520">NAD</keyword>
<dbReference type="CDD" id="cd02165">
    <property type="entry name" value="NMNAT"/>
    <property type="match status" value="1"/>
</dbReference>
<organism evidence="13 14">
    <name type="scientific">Methyloceanibacter caenitepidi</name>
    <dbReference type="NCBI Taxonomy" id="1384459"/>
    <lineage>
        <taxon>Bacteria</taxon>
        <taxon>Pseudomonadati</taxon>
        <taxon>Pseudomonadota</taxon>
        <taxon>Alphaproteobacteria</taxon>
        <taxon>Hyphomicrobiales</taxon>
        <taxon>Hyphomicrobiaceae</taxon>
        <taxon>Methyloceanibacter</taxon>
    </lineage>
</organism>
<proteinExistence type="inferred from homology"/>
<dbReference type="InterPro" id="IPR005248">
    <property type="entry name" value="NadD/NMNAT"/>
</dbReference>
<feature type="domain" description="Cytidyltransferase-like" evidence="12">
    <location>
        <begin position="17"/>
        <end position="196"/>
    </location>
</feature>
<keyword evidence="5 11" id="KW-0808">Transferase</keyword>
<dbReference type="HAMAP" id="MF_00244">
    <property type="entry name" value="NaMN_adenylyltr"/>
    <property type="match status" value="1"/>
</dbReference>